<evidence type="ECO:0000313" key="2">
    <source>
        <dbReference type="Proteomes" id="UP000789901"/>
    </source>
</evidence>
<organism evidence="1 2">
    <name type="scientific">Gigaspora margarita</name>
    <dbReference type="NCBI Taxonomy" id="4874"/>
    <lineage>
        <taxon>Eukaryota</taxon>
        <taxon>Fungi</taxon>
        <taxon>Fungi incertae sedis</taxon>
        <taxon>Mucoromycota</taxon>
        <taxon>Glomeromycotina</taxon>
        <taxon>Glomeromycetes</taxon>
        <taxon>Diversisporales</taxon>
        <taxon>Gigasporaceae</taxon>
        <taxon>Gigaspora</taxon>
    </lineage>
</organism>
<name>A0ABN7WWS8_GIGMA</name>
<sequence length="48" mass="5547">LIFNYLETKSGIIQHLKHIACKEQSEETYIADVVMPLLQASLENMLDR</sequence>
<gene>
    <name evidence="1" type="ORF">GMARGA_LOCUS36073</name>
</gene>
<feature type="non-terminal residue" evidence="1">
    <location>
        <position position="1"/>
    </location>
</feature>
<feature type="non-terminal residue" evidence="1">
    <location>
        <position position="48"/>
    </location>
</feature>
<keyword evidence="2" id="KW-1185">Reference proteome</keyword>
<protein>
    <submittedName>
        <fullName evidence="1">24775_t:CDS:1</fullName>
    </submittedName>
</protein>
<comment type="caution">
    <text evidence="1">The sequence shown here is derived from an EMBL/GenBank/DDBJ whole genome shotgun (WGS) entry which is preliminary data.</text>
</comment>
<evidence type="ECO:0000313" key="1">
    <source>
        <dbReference type="EMBL" id="CAG8842600.1"/>
    </source>
</evidence>
<dbReference type="Proteomes" id="UP000789901">
    <property type="component" value="Unassembled WGS sequence"/>
</dbReference>
<reference evidence="1 2" key="1">
    <citation type="submission" date="2021-06" db="EMBL/GenBank/DDBJ databases">
        <authorList>
            <person name="Kallberg Y."/>
            <person name="Tangrot J."/>
            <person name="Rosling A."/>
        </authorList>
    </citation>
    <scope>NUCLEOTIDE SEQUENCE [LARGE SCALE GENOMIC DNA]</scope>
    <source>
        <strain evidence="1 2">120-4 pot B 10/14</strain>
    </source>
</reference>
<dbReference type="EMBL" id="CAJVQB010069537">
    <property type="protein sequence ID" value="CAG8842600.1"/>
    <property type="molecule type" value="Genomic_DNA"/>
</dbReference>
<proteinExistence type="predicted"/>
<accession>A0ABN7WWS8</accession>